<name>A0ABU0ILB8_9HYPH</name>
<dbReference type="InterPro" id="IPR018683">
    <property type="entry name" value="DUF2169"/>
</dbReference>
<reference evidence="2 3" key="1">
    <citation type="submission" date="2023-07" db="EMBL/GenBank/DDBJ databases">
        <title>Genomic Encyclopedia of Type Strains, Phase IV (KMG-IV): sequencing the most valuable type-strain genomes for metagenomic binning, comparative biology and taxonomic classification.</title>
        <authorList>
            <person name="Goeker M."/>
        </authorList>
    </citation>
    <scope>NUCLEOTIDE SEQUENCE [LARGE SCALE GENOMIC DNA]</scope>
    <source>
        <strain evidence="2 3">DSM 100301</strain>
    </source>
</reference>
<feature type="domain" description="DUF2169" evidence="1">
    <location>
        <begin position="23"/>
        <end position="351"/>
    </location>
</feature>
<proteinExistence type="predicted"/>
<evidence type="ECO:0000313" key="3">
    <source>
        <dbReference type="Proteomes" id="UP001235269"/>
    </source>
</evidence>
<dbReference type="Pfam" id="PF09937">
    <property type="entry name" value="DUF2169"/>
    <property type="match status" value="1"/>
</dbReference>
<keyword evidence="3" id="KW-1185">Reference proteome</keyword>
<evidence type="ECO:0000259" key="1">
    <source>
        <dbReference type="Pfam" id="PF09937"/>
    </source>
</evidence>
<comment type="caution">
    <text evidence="2">The sequence shown here is derived from an EMBL/GenBank/DDBJ whole genome shotgun (WGS) entry which is preliminary data.</text>
</comment>
<evidence type="ECO:0000313" key="2">
    <source>
        <dbReference type="EMBL" id="MDQ0458437.1"/>
    </source>
</evidence>
<gene>
    <name evidence="2" type="ORF">QO005_004800</name>
</gene>
<dbReference type="Proteomes" id="UP001235269">
    <property type="component" value="Unassembled WGS sequence"/>
</dbReference>
<dbReference type="EMBL" id="JAUSWH010000034">
    <property type="protein sequence ID" value="MDQ0458437.1"/>
    <property type="molecule type" value="Genomic_DNA"/>
</dbReference>
<sequence length="386" mass="44412">MPELINLTPFPNFRYYSRDNQDREFGIVIVKATYELDASGRLVEAEEQAPMMFTDKCHGAVNVTSLWHPSDLVPNKPATDLIVNATAHAPGDKPTPDWLCGLTIRDGGAELLSKQLRVTGPRQWQPVWKRRLNEREASEWQQHRKLFDRWELSEPSPVMTVPLRYEYAFGGEVQKGLNEESAPIFDTDHYNPLGRGKINEDWTDHTQPVAAPQIEAPDDPIHEPYKTYRPQNFGPIPPAWLPRRPLGGTYDEHWQQTIWPAWPADYSFAYHNSAHPDLVIKPHLKGHEQIVLTGMTKGTEDCAINLPGEQAMVDFVREDGTIERETMHLDTVFLDIASARQRDWRVYLSWRVNFEPDQFEQAIIHRIKLPHAPMDQQTEAKEDMAL</sequence>
<protein>
    <recommendedName>
        <fullName evidence="1">DUF2169 domain-containing protein</fullName>
    </recommendedName>
</protein>
<accession>A0ABU0ILB8</accession>
<dbReference type="RefSeq" id="WP_307160510.1">
    <property type="nucleotide sequence ID" value="NZ_JAUSWH010000034.1"/>
</dbReference>
<organism evidence="2 3">
    <name type="scientific">Rhizobium paknamense</name>
    <dbReference type="NCBI Taxonomy" id="1206817"/>
    <lineage>
        <taxon>Bacteria</taxon>
        <taxon>Pseudomonadati</taxon>
        <taxon>Pseudomonadota</taxon>
        <taxon>Alphaproteobacteria</taxon>
        <taxon>Hyphomicrobiales</taxon>
        <taxon>Rhizobiaceae</taxon>
        <taxon>Rhizobium/Agrobacterium group</taxon>
        <taxon>Rhizobium</taxon>
    </lineage>
</organism>